<dbReference type="PATRIC" id="fig|1393034.3.peg.703"/>
<dbReference type="Proteomes" id="UP000070675">
    <property type="component" value="Unassembled WGS sequence"/>
</dbReference>
<dbReference type="STRING" id="1393034.HMPREF3192_00728"/>
<organism evidence="1 2">
    <name type="scientific">Atopobium deltae</name>
    <dbReference type="NCBI Taxonomy" id="1393034"/>
    <lineage>
        <taxon>Bacteria</taxon>
        <taxon>Bacillati</taxon>
        <taxon>Actinomycetota</taxon>
        <taxon>Coriobacteriia</taxon>
        <taxon>Coriobacteriales</taxon>
        <taxon>Atopobiaceae</taxon>
        <taxon>Atopobium</taxon>
    </lineage>
</organism>
<reference evidence="2" key="1">
    <citation type="submission" date="2016-01" db="EMBL/GenBank/DDBJ databases">
        <authorList>
            <person name="Mitreva M."/>
            <person name="Pepin K.H."/>
            <person name="Mihindukulasuriya K.A."/>
            <person name="Fulton R."/>
            <person name="Fronick C."/>
            <person name="O'Laughlin M."/>
            <person name="Miner T."/>
            <person name="Herter B."/>
            <person name="Rosa B.A."/>
            <person name="Cordes M."/>
            <person name="Tomlinson C."/>
            <person name="Wollam A."/>
            <person name="Palsikar V.B."/>
            <person name="Mardis E.R."/>
            <person name="Wilson R.K."/>
        </authorList>
    </citation>
    <scope>NUCLEOTIDE SEQUENCE [LARGE SCALE GENOMIC DNA]</scope>
    <source>
        <strain evidence="2">DNF00019</strain>
    </source>
</reference>
<proteinExistence type="predicted"/>
<accession>A0A133XVA5</accession>
<evidence type="ECO:0000313" key="1">
    <source>
        <dbReference type="EMBL" id="KXB34833.1"/>
    </source>
</evidence>
<evidence type="ECO:0000313" key="2">
    <source>
        <dbReference type="Proteomes" id="UP000070675"/>
    </source>
</evidence>
<keyword evidence="2" id="KW-1185">Reference proteome</keyword>
<protein>
    <submittedName>
        <fullName evidence="1">Uncharacterized protein</fullName>
    </submittedName>
</protein>
<gene>
    <name evidence="1" type="ORF">HMPREF3192_00728</name>
</gene>
<comment type="caution">
    <text evidence="1">The sequence shown here is derived from an EMBL/GenBank/DDBJ whole genome shotgun (WGS) entry which is preliminary data.</text>
</comment>
<name>A0A133XVA5_9ACTN</name>
<dbReference type="EMBL" id="LSCR01000011">
    <property type="protein sequence ID" value="KXB34833.1"/>
    <property type="molecule type" value="Genomic_DNA"/>
</dbReference>
<sequence length="47" mass="5640">MQPFTYSPDTHLRVGVRVSLSTVHKKYLCSICQMHMILYEKIFRFYA</sequence>
<dbReference type="AlphaFoldDB" id="A0A133XVA5"/>